<keyword evidence="2" id="KW-1185">Reference proteome</keyword>
<dbReference type="Proteomes" id="UP001328107">
    <property type="component" value="Unassembled WGS sequence"/>
</dbReference>
<dbReference type="AlphaFoldDB" id="A0AAN5DDT4"/>
<proteinExistence type="predicted"/>
<protein>
    <submittedName>
        <fullName evidence="1">Uncharacterized protein</fullName>
    </submittedName>
</protein>
<dbReference type="EMBL" id="BTRK01000006">
    <property type="protein sequence ID" value="GMR61264.1"/>
    <property type="molecule type" value="Genomic_DNA"/>
</dbReference>
<accession>A0AAN5DDT4</accession>
<sequence>PHFPTPSSSSSSCLCHLCEEPILHLPSPSVAVQKMQSFSGYSIDAILNLEAKYAKIRKHSWVCDEMCTSIVAFLLSPTGRTLEVEDPLAVRLHGLVQEICCSSSVCPSHHLILRLLVQKPSDPLCFPW</sequence>
<name>A0AAN5DDT4_9BILA</name>
<evidence type="ECO:0000313" key="2">
    <source>
        <dbReference type="Proteomes" id="UP001328107"/>
    </source>
</evidence>
<feature type="non-terminal residue" evidence="1">
    <location>
        <position position="128"/>
    </location>
</feature>
<gene>
    <name evidence="1" type="ORF">PMAYCL1PPCAC_31459</name>
</gene>
<evidence type="ECO:0000313" key="1">
    <source>
        <dbReference type="EMBL" id="GMR61264.1"/>
    </source>
</evidence>
<comment type="caution">
    <text evidence="1">The sequence shown here is derived from an EMBL/GenBank/DDBJ whole genome shotgun (WGS) entry which is preliminary data.</text>
</comment>
<feature type="non-terminal residue" evidence="1">
    <location>
        <position position="1"/>
    </location>
</feature>
<organism evidence="1 2">
    <name type="scientific">Pristionchus mayeri</name>
    <dbReference type="NCBI Taxonomy" id="1317129"/>
    <lineage>
        <taxon>Eukaryota</taxon>
        <taxon>Metazoa</taxon>
        <taxon>Ecdysozoa</taxon>
        <taxon>Nematoda</taxon>
        <taxon>Chromadorea</taxon>
        <taxon>Rhabditida</taxon>
        <taxon>Rhabditina</taxon>
        <taxon>Diplogasteromorpha</taxon>
        <taxon>Diplogasteroidea</taxon>
        <taxon>Neodiplogasteridae</taxon>
        <taxon>Pristionchus</taxon>
    </lineage>
</organism>
<reference evidence="2" key="1">
    <citation type="submission" date="2022-10" db="EMBL/GenBank/DDBJ databases">
        <title>Genome assembly of Pristionchus species.</title>
        <authorList>
            <person name="Yoshida K."/>
            <person name="Sommer R.J."/>
        </authorList>
    </citation>
    <scope>NUCLEOTIDE SEQUENCE [LARGE SCALE GENOMIC DNA]</scope>
    <source>
        <strain evidence="2">RS5460</strain>
    </source>
</reference>